<dbReference type="InterPro" id="IPR005119">
    <property type="entry name" value="LysR_subst-bd"/>
</dbReference>
<proteinExistence type="inferred from homology"/>
<evidence type="ECO:0000256" key="1">
    <source>
        <dbReference type="ARBA" id="ARBA00009437"/>
    </source>
</evidence>
<dbReference type="PANTHER" id="PTHR30537">
    <property type="entry name" value="HTH-TYPE TRANSCRIPTIONAL REGULATOR"/>
    <property type="match status" value="1"/>
</dbReference>
<dbReference type="Pfam" id="PF03466">
    <property type="entry name" value="LysR_substrate"/>
    <property type="match status" value="1"/>
</dbReference>
<keyword evidence="4" id="KW-0804">Transcription</keyword>
<keyword evidence="9" id="KW-0614">Plasmid</keyword>
<dbReference type="InterPro" id="IPR036388">
    <property type="entry name" value="WH-like_DNA-bd_sf"/>
</dbReference>
<feature type="domain" description="HTH lysR-type" evidence="8">
    <location>
        <begin position="3"/>
        <end position="60"/>
    </location>
</feature>
<comment type="similarity">
    <text evidence="1">Belongs to the LysR transcriptional regulatory family.</text>
</comment>
<dbReference type="Gene3D" id="3.40.190.290">
    <property type="match status" value="1"/>
</dbReference>
<keyword evidence="3" id="KW-0238">DNA-binding</keyword>
<keyword evidence="2" id="KW-0805">Transcription regulation</keyword>
<dbReference type="PROSITE" id="PS50931">
    <property type="entry name" value="HTH_LYSR"/>
    <property type="match status" value="1"/>
</dbReference>
<dbReference type="InterPro" id="IPR036390">
    <property type="entry name" value="WH_DNA-bd_sf"/>
</dbReference>
<sequence length="305" mass="34413">MRDRLDGVAVFVEAVEAGSFARAGDRLALTRSAVGKTIARLEERLGVRLFHRTPRSQILTEDGQIYYERCQRALGELRTAENLLETGRRDVAGRLKIALPLLFGRLCVQPILLDLAQEHPKLELDLRFTDKIVDIVGEGFDLAIRNTSPVQNSGLHVRKIATQGKAICASPLYLQKHGIPKTIDDLSNHDALVYWRNDQHVPWTLRSDTGELVEPHLNWRLQFDNHEAIADAAVRGMGIAWMHDWLVHDHLKSGRLVSLLEKFPSPRMTTYVLWPSTQYIPMKLRVTIDTLAAKLDQTATLGVPI</sequence>
<dbReference type="AlphaFoldDB" id="A0AAU7RY59"/>
<reference evidence="9" key="1">
    <citation type="submission" date="2024-06" db="EMBL/GenBank/DDBJ databases">
        <authorList>
            <person name="Li T."/>
            <person name="Gao R."/>
        </authorList>
    </citation>
    <scope>NUCLEOTIDE SEQUENCE</scope>
    <source>
        <strain evidence="9">ZPR3</strain>
        <plasmid evidence="9">unnamed1</plasmid>
    </source>
</reference>
<dbReference type="GO" id="GO:0003677">
    <property type="term" value="F:DNA binding"/>
    <property type="evidence" value="ECO:0007669"/>
    <property type="project" value="UniProtKB-KW"/>
</dbReference>
<evidence type="ECO:0000259" key="8">
    <source>
        <dbReference type="PROSITE" id="PS50931"/>
    </source>
</evidence>
<accession>A0AAU7RY59</accession>
<dbReference type="GO" id="GO:0003700">
    <property type="term" value="F:DNA-binding transcription factor activity"/>
    <property type="evidence" value="ECO:0007669"/>
    <property type="project" value="InterPro"/>
</dbReference>
<evidence type="ECO:0000256" key="7">
    <source>
        <dbReference type="ARBA" id="ARBA00083243"/>
    </source>
</evidence>
<evidence type="ECO:0000256" key="3">
    <source>
        <dbReference type="ARBA" id="ARBA00023125"/>
    </source>
</evidence>
<geneLocation type="plasmid" evidence="9">
    <name>unnamed1</name>
</geneLocation>
<gene>
    <name evidence="9" type="ORF">ABM479_24425</name>
</gene>
<dbReference type="RefSeq" id="WP_174182340.1">
    <property type="nucleotide sequence ID" value="NZ_CP157961.1"/>
</dbReference>
<dbReference type="PANTHER" id="PTHR30537:SF5">
    <property type="entry name" value="HTH-TYPE TRANSCRIPTIONAL ACTIVATOR TTDR-RELATED"/>
    <property type="match status" value="1"/>
</dbReference>
<dbReference type="SUPFAM" id="SSF53850">
    <property type="entry name" value="Periplasmic binding protein-like II"/>
    <property type="match status" value="1"/>
</dbReference>
<dbReference type="Gene3D" id="1.10.10.10">
    <property type="entry name" value="Winged helix-like DNA-binding domain superfamily/Winged helix DNA-binding domain"/>
    <property type="match status" value="1"/>
</dbReference>
<dbReference type="InterPro" id="IPR000847">
    <property type="entry name" value="LysR_HTH_N"/>
</dbReference>
<evidence type="ECO:0000256" key="4">
    <source>
        <dbReference type="ARBA" id="ARBA00023163"/>
    </source>
</evidence>
<organism evidence="9">
    <name type="scientific">Rhizobium sp. ZPR3</name>
    <dbReference type="NCBI Taxonomy" id="3158967"/>
    <lineage>
        <taxon>Bacteria</taxon>
        <taxon>Pseudomonadati</taxon>
        <taxon>Pseudomonadota</taxon>
        <taxon>Alphaproteobacteria</taxon>
        <taxon>Hyphomicrobiales</taxon>
        <taxon>Rhizobiaceae</taxon>
        <taxon>Rhizobium/Agrobacterium group</taxon>
        <taxon>Rhizobium</taxon>
    </lineage>
</organism>
<evidence type="ECO:0000313" key="9">
    <source>
        <dbReference type="EMBL" id="XBT95103.1"/>
    </source>
</evidence>
<name>A0AAU7RY59_9HYPH</name>
<dbReference type="InterPro" id="IPR058163">
    <property type="entry name" value="LysR-type_TF_proteobact-type"/>
</dbReference>
<dbReference type="CDD" id="cd08475">
    <property type="entry name" value="PBP2_CrgA_like_6"/>
    <property type="match status" value="1"/>
</dbReference>
<dbReference type="EMBL" id="CP157961">
    <property type="protein sequence ID" value="XBT95103.1"/>
    <property type="molecule type" value="Genomic_DNA"/>
</dbReference>
<dbReference type="PRINTS" id="PR00039">
    <property type="entry name" value="HTHLYSR"/>
</dbReference>
<evidence type="ECO:0000256" key="2">
    <source>
        <dbReference type="ARBA" id="ARBA00023015"/>
    </source>
</evidence>
<comment type="function">
    <text evidence="5">Transcriptional regulator of the ttuABCDE tartrate utilization operon.</text>
</comment>
<dbReference type="Pfam" id="PF00126">
    <property type="entry name" value="HTH_1"/>
    <property type="match status" value="1"/>
</dbReference>
<evidence type="ECO:0000256" key="5">
    <source>
        <dbReference type="ARBA" id="ARBA00054626"/>
    </source>
</evidence>
<evidence type="ECO:0000256" key="6">
    <source>
        <dbReference type="ARBA" id="ARBA00067332"/>
    </source>
</evidence>
<dbReference type="SUPFAM" id="SSF46785">
    <property type="entry name" value="Winged helix' DNA-binding domain"/>
    <property type="match status" value="1"/>
</dbReference>
<protein>
    <recommendedName>
        <fullName evidence="6">HTH-type transcriptional regulator TtuA</fullName>
    </recommendedName>
    <alternativeName>
        <fullName evidence="7">Tartrate utilization transcriptional regulator</fullName>
    </alternativeName>
</protein>
<dbReference type="FunFam" id="1.10.10.10:FF:000001">
    <property type="entry name" value="LysR family transcriptional regulator"/>
    <property type="match status" value="1"/>
</dbReference>